<reference evidence="2 3" key="1">
    <citation type="submission" date="2019-01" db="EMBL/GenBank/DDBJ databases">
        <title>Leucobacter muris sp. nov. isolated from the nose of a laboratory mouse.</title>
        <authorList>
            <person name="Benga L."/>
            <person name="Sproeer C."/>
            <person name="Schumann P."/>
            <person name="Verbarg S."/>
            <person name="Bunk B."/>
            <person name="Engelhardt E."/>
            <person name="Benten P.M."/>
            <person name="Sager M."/>
        </authorList>
    </citation>
    <scope>NUCLEOTIDE SEQUENCE [LARGE SCALE GENOMIC DNA]</scope>
    <source>
        <strain evidence="2 3">DSM 101948</strain>
    </source>
</reference>
<dbReference type="Proteomes" id="UP000285768">
    <property type="component" value="Chromosome"/>
</dbReference>
<dbReference type="RefSeq" id="WP_128387283.1">
    <property type="nucleotide sequence ID" value="NZ_CP035037.1"/>
</dbReference>
<evidence type="ECO:0000313" key="3">
    <source>
        <dbReference type="Proteomes" id="UP000285768"/>
    </source>
</evidence>
<feature type="region of interest" description="Disordered" evidence="1">
    <location>
        <begin position="1"/>
        <end position="27"/>
    </location>
</feature>
<feature type="compositionally biased region" description="Basic and acidic residues" evidence="1">
    <location>
        <begin position="1"/>
        <end position="16"/>
    </location>
</feature>
<evidence type="ECO:0000313" key="2">
    <source>
        <dbReference type="EMBL" id="QAB18410.1"/>
    </source>
</evidence>
<evidence type="ECO:0008006" key="4">
    <source>
        <dbReference type="Google" id="ProtNLM"/>
    </source>
</evidence>
<evidence type="ECO:0000256" key="1">
    <source>
        <dbReference type="SAM" id="MobiDB-lite"/>
    </source>
</evidence>
<protein>
    <recommendedName>
        <fullName evidence="4">DUF222 domain-containing protein</fullName>
    </recommendedName>
</protein>
<organism evidence="2 3">
    <name type="scientific">Leucobacter muris</name>
    <dbReference type="NCBI Taxonomy" id="1935379"/>
    <lineage>
        <taxon>Bacteria</taxon>
        <taxon>Bacillati</taxon>
        <taxon>Actinomycetota</taxon>
        <taxon>Actinomycetes</taxon>
        <taxon>Micrococcales</taxon>
        <taxon>Microbacteriaceae</taxon>
        <taxon>Leucobacter</taxon>
    </lineage>
</organism>
<name>A0ABX5QHA7_9MICO</name>
<gene>
    <name evidence="2" type="ORF">Leucomu_11225</name>
</gene>
<proteinExistence type="predicted"/>
<feature type="compositionally biased region" description="Acidic residues" evidence="1">
    <location>
        <begin position="17"/>
        <end position="26"/>
    </location>
</feature>
<keyword evidence="3" id="KW-1185">Reference proteome</keyword>
<dbReference type="EMBL" id="CP035037">
    <property type="protein sequence ID" value="QAB18410.1"/>
    <property type="molecule type" value="Genomic_DNA"/>
</dbReference>
<accession>A0ABX5QHA7</accession>
<sequence>MTKQNSIKDDIARAEAEQAEAPESEDIWGPGHLFQLEVQQTYTPAHVFLLQDALADRIRTYTSKLGHDQALDIARGLLSDDLTNLPTLNTLALAADARPTERHACADPSCDGPHGHEHGTRCGHLCACGRGE</sequence>